<accession>A0A934SAQ7</accession>
<evidence type="ECO:0000313" key="2">
    <source>
        <dbReference type="Proteomes" id="UP000603141"/>
    </source>
</evidence>
<sequence length="285" mass="31332">MKFITLGVFIPTLVFAEVEPPTTWQLNPSKVLTIPIHTEMDTLLMFPQPVTLIAGKGLTQGDGIGIVQYQQAQDARIILLRQIKQEPPVLMHVVMGTEGYSFQLVGSSQPASIIHFKSGEQTAPAVEIPEADARGASGHVDEERQAQLVRLFLGEAVLKAKIPEEYQGYRSVQSNVSTRTGNIEIRVSRVGRFDREDAIVLLAEIRGLSENNPYLSEKGLKITLAENRSYQPNYVKISKDDSSDSGVMKLTLLLIGDGKGSSLHLSPENRFGVTLDQNLSLKPNP</sequence>
<protein>
    <submittedName>
        <fullName evidence="1">Uncharacterized protein</fullName>
    </submittedName>
</protein>
<organism evidence="1 2">
    <name type="scientific">Luteolibacter pohnpeiensis</name>
    <dbReference type="NCBI Taxonomy" id="454153"/>
    <lineage>
        <taxon>Bacteria</taxon>
        <taxon>Pseudomonadati</taxon>
        <taxon>Verrucomicrobiota</taxon>
        <taxon>Verrucomicrobiia</taxon>
        <taxon>Verrucomicrobiales</taxon>
        <taxon>Verrucomicrobiaceae</taxon>
        <taxon>Luteolibacter</taxon>
    </lineage>
</organism>
<evidence type="ECO:0000313" key="1">
    <source>
        <dbReference type="EMBL" id="MBK1884414.1"/>
    </source>
</evidence>
<name>A0A934SAQ7_9BACT</name>
<proteinExistence type="predicted"/>
<comment type="caution">
    <text evidence="1">The sequence shown here is derived from an EMBL/GenBank/DDBJ whole genome shotgun (WGS) entry which is preliminary data.</text>
</comment>
<dbReference type="AlphaFoldDB" id="A0A934SAQ7"/>
<dbReference type="RefSeq" id="WP_200273577.1">
    <property type="nucleotide sequence ID" value="NZ_JAENIJ010000047.1"/>
</dbReference>
<dbReference type="Proteomes" id="UP000603141">
    <property type="component" value="Unassembled WGS sequence"/>
</dbReference>
<keyword evidence="2" id="KW-1185">Reference proteome</keyword>
<dbReference type="EMBL" id="JAENIJ010000047">
    <property type="protein sequence ID" value="MBK1884414.1"/>
    <property type="molecule type" value="Genomic_DNA"/>
</dbReference>
<reference evidence="1" key="1">
    <citation type="submission" date="2021-01" db="EMBL/GenBank/DDBJ databases">
        <title>Modified the classification status of verrucomicrobia.</title>
        <authorList>
            <person name="Feng X."/>
        </authorList>
    </citation>
    <scope>NUCLEOTIDE SEQUENCE</scope>
    <source>
        <strain evidence="1">KCTC 22041</strain>
    </source>
</reference>
<gene>
    <name evidence="1" type="ORF">JIN85_18500</name>
</gene>